<organism evidence="1 2">
    <name type="scientific">Dermacentor silvarum</name>
    <name type="common">Tick</name>
    <dbReference type="NCBI Taxonomy" id="543639"/>
    <lineage>
        <taxon>Eukaryota</taxon>
        <taxon>Metazoa</taxon>
        <taxon>Ecdysozoa</taxon>
        <taxon>Arthropoda</taxon>
        <taxon>Chelicerata</taxon>
        <taxon>Arachnida</taxon>
        <taxon>Acari</taxon>
        <taxon>Parasitiformes</taxon>
        <taxon>Ixodida</taxon>
        <taxon>Ixodoidea</taxon>
        <taxon>Ixodidae</taxon>
        <taxon>Rhipicephalinae</taxon>
        <taxon>Dermacentor</taxon>
    </lineage>
</organism>
<dbReference type="EMBL" id="CM023474">
    <property type="protein sequence ID" value="KAH7949559.1"/>
    <property type="molecule type" value="Genomic_DNA"/>
</dbReference>
<evidence type="ECO:0000313" key="1">
    <source>
        <dbReference type="EMBL" id="KAH7949559.1"/>
    </source>
</evidence>
<dbReference type="Proteomes" id="UP000821865">
    <property type="component" value="Chromosome 5"/>
</dbReference>
<evidence type="ECO:0000313" key="2">
    <source>
        <dbReference type="Proteomes" id="UP000821865"/>
    </source>
</evidence>
<keyword evidence="2" id="KW-1185">Reference proteome</keyword>
<proteinExistence type="predicted"/>
<comment type="caution">
    <text evidence="1">The sequence shown here is derived from an EMBL/GenBank/DDBJ whole genome shotgun (WGS) entry which is preliminary data.</text>
</comment>
<protein>
    <submittedName>
        <fullName evidence="1">Uncharacterized protein</fullName>
    </submittedName>
</protein>
<name>A0ACB8CRD2_DERSI</name>
<sequence>MEKSKKSTKKKTGKAKHDKRTEKLRGSQDEIQEETEDELSGATPSHHEQNLREDETPWYEGSDIEGSAEPQLAGEKTQGTDRNNSSKSTEQLKKSEKVKKTDKEDRPKADHPVLSKMAKIDRAFTRALMKLSRINSDDNEANDEMDTLLSEYTKIKSMALELSHELEFQKGRIQELEEAKKRKKLRGHFEG</sequence>
<accession>A0ACB8CRD2</accession>
<gene>
    <name evidence="1" type="ORF">HPB49_012209</name>
</gene>
<reference evidence="1" key="1">
    <citation type="submission" date="2020-05" db="EMBL/GenBank/DDBJ databases">
        <title>Large-scale comparative analyses of tick genomes elucidate their genetic diversity and vector capacities.</title>
        <authorList>
            <person name="Jia N."/>
            <person name="Wang J."/>
            <person name="Shi W."/>
            <person name="Du L."/>
            <person name="Sun Y."/>
            <person name="Zhan W."/>
            <person name="Jiang J."/>
            <person name="Wang Q."/>
            <person name="Zhang B."/>
            <person name="Ji P."/>
            <person name="Sakyi L.B."/>
            <person name="Cui X."/>
            <person name="Yuan T."/>
            <person name="Jiang B."/>
            <person name="Yang W."/>
            <person name="Lam T.T.-Y."/>
            <person name="Chang Q."/>
            <person name="Ding S."/>
            <person name="Wang X."/>
            <person name="Zhu J."/>
            <person name="Ruan X."/>
            <person name="Zhao L."/>
            <person name="Wei J."/>
            <person name="Que T."/>
            <person name="Du C."/>
            <person name="Cheng J."/>
            <person name="Dai P."/>
            <person name="Han X."/>
            <person name="Huang E."/>
            <person name="Gao Y."/>
            <person name="Liu J."/>
            <person name="Shao H."/>
            <person name="Ye R."/>
            <person name="Li L."/>
            <person name="Wei W."/>
            <person name="Wang X."/>
            <person name="Wang C."/>
            <person name="Yang T."/>
            <person name="Huo Q."/>
            <person name="Li W."/>
            <person name="Guo W."/>
            <person name="Chen H."/>
            <person name="Zhou L."/>
            <person name="Ni X."/>
            <person name="Tian J."/>
            <person name="Zhou Y."/>
            <person name="Sheng Y."/>
            <person name="Liu T."/>
            <person name="Pan Y."/>
            <person name="Xia L."/>
            <person name="Li J."/>
            <person name="Zhao F."/>
            <person name="Cao W."/>
        </authorList>
    </citation>
    <scope>NUCLEOTIDE SEQUENCE</scope>
    <source>
        <strain evidence="1">Dsil-2018</strain>
    </source>
</reference>